<dbReference type="SUPFAM" id="SSF46689">
    <property type="entry name" value="Homeodomain-like"/>
    <property type="match status" value="1"/>
</dbReference>
<feature type="domain" description="HTH tetR-type" evidence="3">
    <location>
        <begin position="19"/>
        <end position="79"/>
    </location>
</feature>
<evidence type="ECO:0000259" key="3">
    <source>
        <dbReference type="PROSITE" id="PS50977"/>
    </source>
</evidence>
<evidence type="ECO:0000256" key="1">
    <source>
        <dbReference type="ARBA" id="ARBA00023125"/>
    </source>
</evidence>
<evidence type="ECO:0000256" key="2">
    <source>
        <dbReference type="PROSITE-ProRule" id="PRU00335"/>
    </source>
</evidence>
<evidence type="ECO:0000313" key="4">
    <source>
        <dbReference type="EMBL" id="BDM71195.1"/>
    </source>
</evidence>
<dbReference type="PANTHER" id="PTHR30055:SF239">
    <property type="entry name" value="TRANSCRIPTIONAL REGULATORY PROTEIN"/>
    <property type="match status" value="1"/>
</dbReference>
<protein>
    <submittedName>
        <fullName evidence="4">TetR family transcriptional regulator</fullName>
    </submittedName>
</protein>
<dbReference type="EMBL" id="AP026073">
    <property type="protein sequence ID" value="BDM71195.1"/>
    <property type="molecule type" value="Genomic_DNA"/>
</dbReference>
<sequence>MDMARQQRTKESGGVPRQRLTAQDWADAALAAMGEGGLAAVAVEPLAARLGTTKGSFYWHFANREALIEAALERWEQLGTEAVITEVEAEPDPGKRLRRLLLHATNRSAEDPLEVSLLATAGQPRVAAALARVTERRIGYVASLFAELGFPEEEARRRGLLAYTAYLGHTQLAHAVPRSLPDASAREPYLDGVIDMLMRPL</sequence>
<dbReference type="PANTHER" id="PTHR30055">
    <property type="entry name" value="HTH-TYPE TRANSCRIPTIONAL REGULATOR RUTR"/>
    <property type="match status" value="1"/>
</dbReference>
<dbReference type="Proteomes" id="UP001059597">
    <property type="component" value="Chromosome"/>
</dbReference>
<accession>A0ABM7ZXW4</accession>
<keyword evidence="1 2" id="KW-0238">DNA-binding</keyword>
<dbReference type="RefSeq" id="WP_261954828.1">
    <property type="nucleotide sequence ID" value="NZ_AP026073.1"/>
</dbReference>
<dbReference type="Pfam" id="PF00440">
    <property type="entry name" value="TetR_N"/>
    <property type="match status" value="1"/>
</dbReference>
<keyword evidence="5" id="KW-1185">Reference proteome</keyword>
<dbReference type="InterPro" id="IPR009057">
    <property type="entry name" value="Homeodomain-like_sf"/>
</dbReference>
<dbReference type="PRINTS" id="PR00455">
    <property type="entry name" value="HTHTETR"/>
</dbReference>
<name>A0ABM7ZXW4_STRNI</name>
<organism evidence="4 5">
    <name type="scientific">Streptomyces nigrescens</name>
    <dbReference type="NCBI Taxonomy" id="1920"/>
    <lineage>
        <taxon>Bacteria</taxon>
        <taxon>Bacillati</taxon>
        <taxon>Actinomycetota</taxon>
        <taxon>Actinomycetes</taxon>
        <taxon>Kitasatosporales</taxon>
        <taxon>Streptomycetaceae</taxon>
        <taxon>Streptomyces</taxon>
    </lineage>
</organism>
<dbReference type="Gene3D" id="1.10.357.10">
    <property type="entry name" value="Tetracycline Repressor, domain 2"/>
    <property type="match status" value="1"/>
</dbReference>
<feature type="DNA-binding region" description="H-T-H motif" evidence="2">
    <location>
        <begin position="42"/>
        <end position="61"/>
    </location>
</feature>
<evidence type="ECO:0000313" key="5">
    <source>
        <dbReference type="Proteomes" id="UP001059597"/>
    </source>
</evidence>
<dbReference type="InterPro" id="IPR050109">
    <property type="entry name" value="HTH-type_TetR-like_transc_reg"/>
</dbReference>
<dbReference type="InterPro" id="IPR001647">
    <property type="entry name" value="HTH_TetR"/>
</dbReference>
<proteinExistence type="predicted"/>
<gene>
    <name evidence="4" type="ORF">HEK616_46820</name>
</gene>
<reference evidence="4" key="1">
    <citation type="submission" date="2022-06" db="EMBL/GenBank/DDBJ databases">
        <title>Complete genome sequence of Streptomyces nigrescens HEK616.</title>
        <authorList>
            <person name="Asamizu S."/>
            <person name="Onaka H."/>
        </authorList>
    </citation>
    <scope>NUCLEOTIDE SEQUENCE</scope>
    <source>
        <strain evidence="4">HEK616</strain>
    </source>
</reference>
<dbReference type="PROSITE" id="PS50977">
    <property type="entry name" value="HTH_TETR_2"/>
    <property type="match status" value="1"/>
</dbReference>